<feature type="region of interest" description="Disordered" evidence="1">
    <location>
        <begin position="291"/>
        <end position="310"/>
    </location>
</feature>
<dbReference type="RefSeq" id="WP_006567813.1">
    <property type="nucleotide sequence ID" value="NZ_QTJW01000013.1"/>
</dbReference>
<dbReference type="InterPro" id="IPR043743">
    <property type="entry name" value="DUF5688"/>
</dbReference>
<name>A0A3E3DI64_9FIRM</name>
<accession>A0A3E3DI64</accession>
<dbReference type="Proteomes" id="UP000261023">
    <property type="component" value="Unassembled WGS sequence"/>
</dbReference>
<evidence type="ECO:0000256" key="1">
    <source>
        <dbReference type="SAM" id="MobiDB-lite"/>
    </source>
</evidence>
<dbReference type="OrthoDB" id="1655031at2"/>
<organism evidence="2 3">
    <name type="scientific">Hungatella hathewayi</name>
    <dbReference type="NCBI Taxonomy" id="154046"/>
    <lineage>
        <taxon>Bacteria</taxon>
        <taxon>Bacillati</taxon>
        <taxon>Bacillota</taxon>
        <taxon>Clostridia</taxon>
        <taxon>Lachnospirales</taxon>
        <taxon>Lachnospiraceae</taxon>
        <taxon>Hungatella</taxon>
    </lineage>
</organism>
<dbReference type="EMBL" id="QTJW01000013">
    <property type="protein sequence ID" value="RGD68987.1"/>
    <property type="molecule type" value="Genomic_DNA"/>
</dbReference>
<dbReference type="Pfam" id="PF18941">
    <property type="entry name" value="DUF5688"/>
    <property type="match status" value="1"/>
</dbReference>
<feature type="compositionally biased region" description="Basic residues" evidence="1">
    <location>
        <begin position="294"/>
        <end position="310"/>
    </location>
</feature>
<gene>
    <name evidence="2" type="ORF">DWX31_19650</name>
</gene>
<sequence length="310" mass="36274">MRNDRYSIIEKREFYETFVYELNNNLQKMGLGWKVVLPDHISDGCVISLQGSPEKGSEIFPFVAYNRHTQLGEPLWLVVRNSLEFLLRDDRITKAAFKEMGVLSPNLVVPTLMNAKRNQEVLDNFPHKLYGDGDLAIVLRIIYHSTDCLLEDMHLNLRVTSEMLNEFGMDFDTLYQWSLDNPENQRAVSVEPFGTEPEKKDIYIMTTESFYWGASAFLYKEKVHELSDKLGGDMILFPTSINQCVALSNKNRDGRKWIQETLYDSKQNGFQQREKDLSDYIYVYSRKTDEIRKTSQRMRQKPKVNKNHSR</sequence>
<evidence type="ECO:0000313" key="3">
    <source>
        <dbReference type="Proteomes" id="UP000261023"/>
    </source>
</evidence>
<comment type="caution">
    <text evidence="2">The sequence shown here is derived from an EMBL/GenBank/DDBJ whole genome shotgun (WGS) entry which is preliminary data.</text>
</comment>
<reference evidence="2 3" key="1">
    <citation type="submission" date="2018-08" db="EMBL/GenBank/DDBJ databases">
        <title>A genome reference for cultivated species of the human gut microbiota.</title>
        <authorList>
            <person name="Zou Y."/>
            <person name="Xue W."/>
            <person name="Luo G."/>
        </authorList>
    </citation>
    <scope>NUCLEOTIDE SEQUENCE [LARGE SCALE GENOMIC DNA]</scope>
    <source>
        <strain evidence="2 3">AF19-13AC</strain>
    </source>
</reference>
<proteinExistence type="predicted"/>
<protein>
    <submittedName>
        <fullName evidence="2">Uncharacterized protein</fullName>
    </submittedName>
</protein>
<evidence type="ECO:0000313" key="2">
    <source>
        <dbReference type="EMBL" id="RGD68987.1"/>
    </source>
</evidence>
<dbReference type="AlphaFoldDB" id="A0A3E3DI64"/>